<evidence type="ECO:0000259" key="2">
    <source>
        <dbReference type="Pfam" id="PF19701"/>
    </source>
</evidence>
<evidence type="ECO:0000256" key="1">
    <source>
        <dbReference type="SAM" id="Phobius"/>
    </source>
</evidence>
<dbReference type="AlphaFoldDB" id="A0A7W3QK82"/>
<feature type="transmembrane region" description="Helical" evidence="1">
    <location>
        <begin position="140"/>
        <end position="159"/>
    </location>
</feature>
<feature type="transmembrane region" description="Helical" evidence="1">
    <location>
        <begin position="98"/>
        <end position="119"/>
    </location>
</feature>
<keyword evidence="1" id="KW-1133">Transmembrane helix</keyword>
<feature type="transmembrane region" description="Helical" evidence="1">
    <location>
        <begin position="18"/>
        <end position="36"/>
    </location>
</feature>
<keyword evidence="1" id="KW-0472">Membrane</keyword>
<dbReference type="RefSeq" id="WP_182842596.1">
    <property type="nucleotide sequence ID" value="NZ_BAAALP010000037.1"/>
</dbReference>
<comment type="caution">
    <text evidence="3">The sequence shown here is derived from an EMBL/GenBank/DDBJ whole genome shotgun (WGS) entry which is preliminary data.</text>
</comment>
<proteinExistence type="predicted"/>
<evidence type="ECO:0000313" key="3">
    <source>
        <dbReference type="EMBL" id="MBA8950127.1"/>
    </source>
</evidence>
<name>A0A7W3QK82_ACTNM</name>
<dbReference type="InterPro" id="IPR045679">
    <property type="entry name" value="DUF6199"/>
</dbReference>
<dbReference type="Proteomes" id="UP000572680">
    <property type="component" value="Unassembled WGS sequence"/>
</dbReference>
<organism evidence="3 4">
    <name type="scientific">Actinomadura namibiensis</name>
    <dbReference type="NCBI Taxonomy" id="182080"/>
    <lineage>
        <taxon>Bacteria</taxon>
        <taxon>Bacillati</taxon>
        <taxon>Actinomycetota</taxon>
        <taxon>Actinomycetes</taxon>
        <taxon>Streptosporangiales</taxon>
        <taxon>Thermomonosporaceae</taxon>
        <taxon>Actinomadura</taxon>
    </lineage>
</organism>
<protein>
    <recommendedName>
        <fullName evidence="2">DUF6199 domain-containing protein</fullName>
    </recommendedName>
</protein>
<feature type="transmembrane region" description="Helical" evidence="1">
    <location>
        <begin position="73"/>
        <end position="92"/>
    </location>
</feature>
<feature type="domain" description="DUF6199" evidence="2">
    <location>
        <begin position="23"/>
        <end position="87"/>
    </location>
</feature>
<evidence type="ECO:0000313" key="4">
    <source>
        <dbReference type="Proteomes" id="UP000572680"/>
    </source>
</evidence>
<gene>
    <name evidence="3" type="ORF">HNR61_001740</name>
</gene>
<keyword evidence="1" id="KW-0812">Transmembrane</keyword>
<keyword evidence="4" id="KW-1185">Reference proteome</keyword>
<dbReference type="Pfam" id="PF19701">
    <property type="entry name" value="DUF6199"/>
    <property type="match status" value="1"/>
</dbReference>
<accession>A0A7W3QK82</accession>
<sequence length="165" mass="17423">MTPVETPLLAAAGEPAPAFYAMLAVAFAFALVNAVYPRFLSWIVPNAAARRLRSTPDGGLPEPSRRALLLQRLAGVAGMALVAALVFGSGGGGTPPEWLWGVVAVPVGLGFALFNRRIAHHNAQRMRSLLGRETGRAETLYARTLYVVIGSFLAVAGVLELTGAW</sequence>
<reference evidence="3 4" key="1">
    <citation type="submission" date="2020-08" db="EMBL/GenBank/DDBJ databases">
        <title>Genomic Encyclopedia of Type Strains, Phase IV (KMG-IV): sequencing the most valuable type-strain genomes for metagenomic binning, comparative biology and taxonomic classification.</title>
        <authorList>
            <person name="Goeker M."/>
        </authorList>
    </citation>
    <scope>NUCLEOTIDE SEQUENCE [LARGE SCALE GENOMIC DNA]</scope>
    <source>
        <strain evidence="3 4">DSM 44197</strain>
    </source>
</reference>
<dbReference type="EMBL" id="JACJIA010000002">
    <property type="protein sequence ID" value="MBA8950127.1"/>
    <property type="molecule type" value="Genomic_DNA"/>
</dbReference>